<dbReference type="InterPro" id="IPR007492">
    <property type="entry name" value="LytTR_DNA-bd_dom"/>
</dbReference>
<feature type="domain" description="HTH LytTR-type" evidence="3">
    <location>
        <begin position="131"/>
        <end position="229"/>
    </location>
</feature>
<reference evidence="5" key="1">
    <citation type="journal article" date="2019" name="Int. J. Syst. Evol. Microbiol.">
        <title>The Global Catalogue of Microorganisms (GCM) 10K type strain sequencing project: providing services to taxonomists for standard genome sequencing and annotation.</title>
        <authorList>
            <consortium name="The Broad Institute Genomics Platform"/>
            <consortium name="The Broad Institute Genome Sequencing Center for Infectious Disease"/>
            <person name="Wu L."/>
            <person name="Ma J."/>
        </authorList>
    </citation>
    <scope>NUCLEOTIDE SEQUENCE [LARGE SCALE GENOMIC DNA]</scope>
    <source>
        <strain evidence="5">KCTC 22209</strain>
    </source>
</reference>
<dbReference type="PROSITE" id="PS50110">
    <property type="entry name" value="RESPONSE_REGULATORY"/>
    <property type="match status" value="1"/>
</dbReference>
<evidence type="ECO:0000256" key="1">
    <source>
        <dbReference type="PROSITE-ProRule" id="PRU00169"/>
    </source>
</evidence>
<dbReference type="InterPro" id="IPR011006">
    <property type="entry name" value="CheY-like_superfamily"/>
</dbReference>
<organism evidence="4 5">
    <name type="scientific">Sphingobacterium anhuiense</name>
    <dbReference type="NCBI Taxonomy" id="493780"/>
    <lineage>
        <taxon>Bacteria</taxon>
        <taxon>Pseudomonadati</taxon>
        <taxon>Bacteroidota</taxon>
        <taxon>Sphingobacteriia</taxon>
        <taxon>Sphingobacteriales</taxon>
        <taxon>Sphingobacteriaceae</taxon>
        <taxon>Sphingobacterium</taxon>
    </lineage>
</organism>
<keyword evidence="1" id="KW-0597">Phosphoprotein</keyword>
<keyword evidence="5" id="KW-1185">Reference proteome</keyword>
<dbReference type="InterPro" id="IPR046947">
    <property type="entry name" value="LytR-like"/>
</dbReference>
<dbReference type="EMBL" id="JBHUPE010000006">
    <property type="protein sequence ID" value="MFD2905347.1"/>
    <property type="molecule type" value="Genomic_DNA"/>
</dbReference>
<dbReference type="Gene3D" id="3.40.50.2300">
    <property type="match status" value="1"/>
</dbReference>
<feature type="domain" description="Response regulatory" evidence="2">
    <location>
        <begin position="3"/>
        <end position="114"/>
    </location>
</feature>
<feature type="modified residue" description="4-aspartylphosphate" evidence="1">
    <location>
        <position position="54"/>
    </location>
</feature>
<evidence type="ECO:0000313" key="4">
    <source>
        <dbReference type="EMBL" id="MFD2905347.1"/>
    </source>
</evidence>
<dbReference type="Gene3D" id="2.40.50.1020">
    <property type="entry name" value="LytTr DNA-binding domain"/>
    <property type="match status" value="1"/>
</dbReference>
<evidence type="ECO:0000259" key="3">
    <source>
        <dbReference type="PROSITE" id="PS50930"/>
    </source>
</evidence>
<dbReference type="SMART" id="SM00850">
    <property type="entry name" value="LytTR"/>
    <property type="match status" value="1"/>
</dbReference>
<protein>
    <submittedName>
        <fullName evidence="4">LytR/AlgR family response regulator transcription factor</fullName>
    </submittedName>
</protein>
<proteinExistence type="predicted"/>
<dbReference type="Pfam" id="PF00072">
    <property type="entry name" value="Response_reg"/>
    <property type="match status" value="1"/>
</dbReference>
<dbReference type="Proteomes" id="UP001597509">
    <property type="component" value="Unassembled WGS sequence"/>
</dbReference>
<dbReference type="PROSITE" id="PS50930">
    <property type="entry name" value="HTH_LYTTR"/>
    <property type="match status" value="1"/>
</dbReference>
<dbReference type="SMART" id="SM00448">
    <property type="entry name" value="REC"/>
    <property type="match status" value="1"/>
</dbReference>
<sequence>MIRAIAIDDEPVALDIISMHAQKINFLKLDNLFSSGGEAMDFLESATIDLVFLDINMPDISGLELAKLIKYKTQVIFTTAYVEHALKGFDLAATDYLLKPINFNRFLQACQLANSRKQQMPVLNNTAETALFVKDGHNWVSIILANILYIQGQDNYISIVEQDKKTLTRMTLNEVQNRLPDDQFMRIHKSYITSLFQISKIENHQVVIKDIKVPLSRAYREELLKKINTF</sequence>
<dbReference type="RefSeq" id="WP_132843155.1">
    <property type="nucleotide sequence ID" value="NZ_JBHUPE010000006.1"/>
</dbReference>
<dbReference type="PANTHER" id="PTHR37299:SF1">
    <property type="entry name" value="STAGE 0 SPORULATION PROTEIN A HOMOLOG"/>
    <property type="match status" value="1"/>
</dbReference>
<evidence type="ECO:0000259" key="2">
    <source>
        <dbReference type="PROSITE" id="PS50110"/>
    </source>
</evidence>
<gene>
    <name evidence="4" type="ORF">ACFS6I_15515</name>
</gene>
<accession>A0ABW5YY26</accession>
<comment type="caution">
    <text evidence="4">The sequence shown here is derived from an EMBL/GenBank/DDBJ whole genome shotgun (WGS) entry which is preliminary data.</text>
</comment>
<dbReference type="PANTHER" id="PTHR37299">
    <property type="entry name" value="TRANSCRIPTIONAL REGULATOR-RELATED"/>
    <property type="match status" value="1"/>
</dbReference>
<name>A0ABW5YY26_9SPHI</name>
<dbReference type="InterPro" id="IPR001789">
    <property type="entry name" value="Sig_transdc_resp-reg_receiver"/>
</dbReference>
<evidence type="ECO:0000313" key="5">
    <source>
        <dbReference type="Proteomes" id="UP001597509"/>
    </source>
</evidence>
<dbReference type="SUPFAM" id="SSF52172">
    <property type="entry name" value="CheY-like"/>
    <property type="match status" value="1"/>
</dbReference>
<dbReference type="Pfam" id="PF04397">
    <property type="entry name" value="LytTR"/>
    <property type="match status" value="1"/>
</dbReference>